<dbReference type="EC" id="2.7.7.8" evidence="2"/>
<dbReference type="NCBIfam" id="NF008805">
    <property type="entry name" value="PRK11824.1"/>
    <property type="match status" value="1"/>
</dbReference>
<comment type="similarity">
    <text evidence="1">Belongs to the polyribonucleotide nucleotidyltransferase family.</text>
</comment>
<dbReference type="SUPFAM" id="SSF46915">
    <property type="entry name" value="Polynucleotide phosphorylase/guanosine pentaphosphate synthase (PNPase/GPSI), domain 3"/>
    <property type="match status" value="1"/>
</dbReference>
<dbReference type="GO" id="GO:0004654">
    <property type="term" value="F:polyribonucleotide nucleotidyltransferase activity"/>
    <property type="evidence" value="ECO:0007669"/>
    <property type="project" value="UniProtKB-EC"/>
</dbReference>
<dbReference type="GO" id="GO:0005829">
    <property type="term" value="C:cytosol"/>
    <property type="evidence" value="ECO:0007669"/>
    <property type="project" value="TreeGrafter"/>
</dbReference>
<reference evidence="15" key="2">
    <citation type="submission" date="2016-11" db="UniProtKB">
        <authorList>
            <consortium name="WormBaseParasite"/>
        </authorList>
    </citation>
    <scope>IDENTIFICATION</scope>
</reference>
<dbReference type="GO" id="GO:0016020">
    <property type="term" value="C:membrane"/>
    <property type="evidence" value="ECO:0007669"/>
    <property type="project" value="UniProtKB-SubCell"/>
</dbReference>
<evidence type="ECO:0000256" key="2">
    <source>
        <dbReference type="ARBA" id="ARBA00012416"/>
    </source>
</evidence>
<comment type="caution">
    <text evidence="11">Lacks conserved residue(s) required for the propagation of feature annotation.</text>
</comment>
<feature type="transmembrane region" description="Helical" evidence="12">
    <location>
        <begin position="184"/>
        <end position="206"/>
    </location>
</feature>
<evidence type="ECO:0000256" key="8">
    <source>
        <dbReference type="ARBA" id="ARBA00022989"/>
    </source>
</evidence>
<dbReference type="GO" id="GO:0005739">
    <property type="term" value="C:mitochondrion"/>
    <property type="evidence" value="ECO:0007669"/>
    <property type="project" value="TreeGrafter"/>
</dbReference>
<keyword evidence="9 11" id="KW-0472">Membrane</keyword>
<comment type="similarity">
    <text evidence="11">Belongs to the LAMP family.</text>
</comment>
<evidence type="ECO:0000256" key="12">
    <source>
        <dbReference type="SAM" id="Phobius"/>
    </source>
</evidence>
<dbReference type="eggNOG" id="KOG1067">
    <property type="taxonomic scope" value="Eukaryota"/>
</dbReference>
<dbReference type="FunFam" id="3.30.230.70:FF:000001">
    <property type="entry name" value="Polyribonucleotide nucleotidyltransferase"/>
    <property type="match status" value="1"/>
</dbReference>
<evidence type="ECO:0000256" key="7">
    <source>
        <dbReference type="ARBA" id="ARBA00022884"/>
    </source>
</evidence>
<evidence type="ECO:0000256" key="9">
    <source>
        <dbReference type="ARBA" id="ARBA00023136"/>
    </source>
</evidence>
<dbReference type="PROSITE" id="PS51407">
    <property type="entry name" value="LAMP_3"/>
    <property type="match status" value="1"/>
</dbReference>
<evidence type="ECO:0000256" key="3">
    <source>
        <dbReference type="ARBA" id="ARBA00022679"/>
    </source>
</evidence>
<keyword evidence="6" id="KW-0732">Signal</keyword>
<dbReference type="GO" id="GO:0000958">
    <property type="term" value="P:mitochondrial mRNA catabolic process"/>
    <property type="evidence" value="ECO:0007669"/>
    <property type="project" value="TreeGrafter"/>
</dbReference>
<dbReference type="GO" id="GO:0000965">
    <property type="term" value="P:mitochondrial RNA 3'-end processing"/>
    <property type="evidence" value="ECO:0007669"/>
    <property type="project" value="TreeGrafter"/>
</dbReference>
<name>A0A1I7VI07_LOALO</name>
<evidence type="ECO:0000313" key="14">
    <source>
        <dbReference type="Proteomes" id="UP000095285"/>
    </source>
</evidence>
<evidence type="ECO:0000256" key="5">
    <source>
        <dbReference type="ARBA" id="ARBA00022695"/>
    </source>
</evidence>
<dbReference type="SUPFAM" id="SSF55666">
    <property type="entry name" value="Ribonuclease PH domain 2-like"/>
    <property type="match status" value="2"/>
</dbReference>
<dbReference type="InterPro" id="IPR002000">
    <property type="entry name" value="Lysosome-assoc_membr_glycop"/>
</dbReference>
<dbReference type="STRING" id="7209.A0A1I7VI07"/>
<dbReference type="CDD" id="cd11364">
    <property type="entry name" value="RNase_PH_PNPase_2"/>
    <property type="match status" value="1"/>
</dbReference>
<dbReference type="InterPro" id="IPR036456">
    <property type="entry name" value="PNPase_PH_RNA-bd_sf"/>
</dbReference>
<evidence type="ECO:0000313" key="15">
    <source>
        <dbReference type="WBParaSite" id="EN70_2796"/>
    </source>
</evidence>
<keyword evidence="4 11" id="KW-0812">Transmembrane</keyword>
<dbReference type="Gene3D" id="2.40.50.140">
    <property type="entry name" value="Nucleic acid-binding proteins"/>
    <property type="match status" value="1"/>
</dbReference>
<dbReference type="Proteomes" id="UP000095285">
    <property type="component" value="Unassembled WGS sequence"/>
</dbReference>
<evidence type="ECO:0000256" key="6">
    <source>
        <dbReference type="ARBA" id="ARBA00022729"/>
    </source>
</evidence>
<dbReference type="GO" id="GO:0003723">
    <property type="term" value="F:RNA binding"/>
    <property type="evidence" value="ECO:0007669"/>
    <property type="project" value="UniProtKB-KW"/>
</dbReference>
<dbReference type="InterPro" id="IPR012340">
    <property type="entry name" value="NA-bd_OB-fold"/>
</dbReference>
<dbReference type="WBParaSite" id="EN70_2796">
    <property type="protein sequence ID" value="EN70_2796"/>
    <property type="gene ID" value="EN70_2796"/>
</dbReference>
<dbReference type="InterPro" id="IPR048524">
    <property type="entry name" value="Lamp2-like_TM"/>
</dbReference>
<dbReference type="PANTHER" id="PTHR11252">
    <property type="entry name" value="POLYRIBONUCLEOTIDE NUCLEOTIDYLTRANSFERASE"/>
    <property type="match status" value="1"/>
</dbReference>
<dbReference type="InterPro" id="IPR015847">
    <property type="entry name" value="ExoRNase_PH_dom2"/>
</dbReference>
<dbReference type="SUPFAM" id="SSF54791">
    <property type="entry name" value="Eukaryotic type KH-domain (KH-domain type I)"/>
    <property type="match status" value="1"/>
</dbReference>
<proteinExistence type="inferred from homology"/>
<dbReference type="Pfam" id="PF01138">
    <property type="entry name" value="RNase_PH"/>
    <property type="match status" value="2"/>
</dbReference>
<dbReference type="Pfam" id="PF21222">
    <property type="entry name" value="Lamp2_2nd"/>
    <property type="match status" value="1"/>
</dbReference>
<dbReference type="InterPro" id="IPR027408">
    <property type="entry name" value="PNPase/RNase_PH_dom_sf"/>
</dbReference>
<evidence type="ECO:0000256" key="11">
    <source>
        <dbReference type="PROSITE-ProRule" id="PRU00740"/>
    </source>
</evidence>
<evidence type="ECO:0000256" key="4">
    <source>
        <dbReference type="ARBA" id="ARBA00022692"/>
    </source>
</evidence>
<sequence>MLFAVYVPIISSDHYAVKDTNTYCIILDSNITAVLHYTKSDNSTEQLRFNISGYEDGSCSGTQYINISFESYIGLKKSALTIYFKQKDDLFQISNFTLAAYFEQKVNATESRHMYVMDEHAELDVSTSSNEAYKCSEAVLNFKGGSTVTFHNIRLIAYARLNTTDFPENQEYDICQLDVRTSDLVPIVVGVCLAALVIIVLIAYLVGRARAKRQEAILGDAKTKTFHYAYMLIKHEYQFYLRPSIVGRTRAVKAFLRKCQFYLLLDTVKASGSTRIDAHVGGSERDVICFEAGHIARLADGAAVVSQGGTSVLATVVGRHSSTSDTADFMPLTVDFQQSASAVGRIPTNYLRRELQRNDADILASRMIDRSIRPLFPKDYSGETQIICKPLAVDDDGDPVMLGLNAASAALTLSDIPWEGPLGAVRIALINNEIVVNPSRKNMKISSLDLVIAACDDGNRILMIDMDGCETGIEKFAACIETGLQAISYLIQAINKVRDSCGRQKRQNICGEIDIDMIALMEEMQILYGDQLYHILTDIEHDKLSRDRAVSALGNHMLESLKERSTPHKLRHTFTNLLKKSLREALFKSERRCDGRKFDELRPVDIKMDVHKKLHGSALFQRGQTQVFSTVTFDAPSAAFQPDALSQLLGAQQKKMFMLHYQFPSFAATAISSSVRTSRRELGHGALAEKALKRLIPEDFPYCLRLACDVLESNGSSSMASVCAGCLALLDAGVQMKTPAAGVAMGLIIDKERNDYRILTDINGLEDFAGDMDFKIAGTVRGYTAMQLDLKVPGIKPEVMMESLEQARNGLEHLLQLMRKAQPFCRNHFKSTVPVHETIPVEIYKRHIIFRSGGYNAKLIESETGAKISVEDDANISIFAPNKVKLEEAKMMLTKMFESESEIELVFGAMYKGEITDVLEHGVLVTLHKSMKPILLKNSNLDVRNVAHPKVLGFKVGQKIIIQYLGRDPNTGYHRISRKTLQSASLPIQNVYHDI</sequence>
<dbReference type="SUPFAM" id="SSF54211">
    <property type="entry name" value="Ribosomal protein S5 domain 2-like"/>
    <property type="match status" value="2"/>
</dbReference>
<dbReference type="InterPro" id="IPR020568">
    <property type="entry name" value="Ribosomal_Su5_D2-typ_SF"/>
</dbReference>
<comment type="subcellular location">
    <subcellularLocation>
        <location evidence="11">Membrane</location>
        <topology evidence="11">Single-pass type I membrane protein</topology>
    </subcellularLocation>
</comment>
<keyword evidence="3" id="KW-0808">Transferase</keyword>
<dbReference type="Gene3D" id="3.30.230.70">
    <property type="entry name" value="GHMP Kinase, N-terminal domain"/>
    <property type="match status" value="2"/>
</dbReference>
<dbReference type="InterPro" id="IPR012162">
    <property type="entry name" value="PNPase"/>
</dbReference>
<keyword evidence="7" id="KW-0694">RNA-binding</keyword>
<dbReference type="Gene3D" id="2.40.160.110">
    <property type="match status" value="1"/>
</dbReference>
<accession>A0A1I7VI07</accession>
<evidence type="ECO:0000256" key="1">
    <source>
        <dbReference type="ARBA" id="ARBA00007404"/>
    </source>
</evidence>
<dbReference type="AlphaFoldDB" id="A0A1I7VI07"/>
<dbReference type="PANTHER" id="PTHR11252:SF0">
    <property type="entry name" value="POLYRIBONUCLEOTIDE NUCLEOTIDYLTRANSFERASE 1, MITOCHONDRIAL"/>
    <property type="match status" value="1"/>
</dbReference>
<keyword evidence="10" id="KW-0325">Glycoprotein</keyword>
<dbReference type="GO" id="GO:0005764">
    <property type="term" value="C:lysosome"/>
    <property type="evidence" value="ECO:0007669"/>
    <property type="project" value="UniProtKB-ARBA"/>
</dbReference>
<dbReference type="NCBIfam" id="TIGR03591">
    <property type="entry name" value="polynuc_phos"/>
    <property type="match status" value="1"/>
</dbReference>
<dbReference type="InterPro" id="IPR003029">
    <property type="entry name" value="S1_domain"/>
</dbReference>
<keyword evidence="8 12" id="KW-1133">Transmembrane helix</keyword>
<dbReference type="PROSITE" id="PS50126">
    <property type="entry name" value="S1"/>
    <property type="match status" value="1"/>
</dbReference>
<dbReference type="PRINTS" id="PR00336">
    <property type="entry name" value="LYSASSOCTDMP"/>
</dbReference>
<dbReference type="InterPro" id="IPR001247">
    <property type="entry name" value="ExoRNase_PH_dom1"/>
</dbReference>
<evidence type="ECO:0000259" key="13">
    <source>
        <dbReference type="PROSITE" id="PS50126"/>
    </source>
</evidence>
<protein>
    <recommendedName>
        <fullName evidence="2">polyribonucleotide nucleotidyltransferase</fullName>
        <ecNumber evidence="2">2.7.7.8</ecNumber>
    </recommendedName>
</protein>
<dbReference type="Gene3D" id="3.30.1370.10">
    <property type="entry name" value="K Homology domain, type 1"/>
    <property type="match status" value="1"/>
</dbReference>
<evidence type="ECO:0000256" key="10">
    <source>
        <dbReference type="ARBA" id="ARBA00023180"/>
    </source>
</evidence>
<dbReference type="Pfam" id="PF03725">
    <property type="entry name" value="RNase_PH_C"/>
    <property type="match status" value="1"/>
</dbReference>
<keyword evidence="14" id="KW-1185">Reference proteome</keyword>
<dbReference type="InterPro" id="IPR036612">
    <property type="entry name" value="KH_dom_type_1_sf"/>
</dbReference>
<dbReference type="InterPro" id="IPR036345">
    <property type="entry name" value="ExoRNase_PH_dom2_sf"/>
</dbReference>
<organism evidence="14 15">
    <name type="scientific">Loa loa</name>
    <name type="common">Eye worm</name>
    <name type="synonym">Filaria loa</name>
    <dbReference type="NCBI Taxonomy" id="7209"/>
    <lineage>
        <taxon>Eukaryota</taxon>
        <taxon>Metazoa</taxon>
        <taxon>Ecdysozoa</taxon>
        <taxon>Nematoda</taxon>
        <taxon>Chromadorea</taxon>
        <taxon>Rhabditida</taxon>
        <taxon>Spirurina</taxon>
        <taxon>Spiruromorpha</taxon>
        <taxon>Filarioidea</taxon>
        <taxon>Onchocercidae</taxon>
        <taxon>Loa</taxon>
    </lineage>
</organism>
<feature type="domain" description="S1 motif" evidence="13">
    <location>
        <begin position="908"/>
        <end position="979"/>
    </location>
</feature>
<reference evidence="14" key="1">
    <citation type="submission" date="2012-04" db="EMBL/GenBank/DDBJ databases">
        <title>The Genome Sequence of Loa loa.</title>
        <authorList>
            <consortium name="The Broad Institute Genome Sequencing Platform"/>
            <consortium name="Broad Institute Genome Sequencing Center for Infectious Disease"/>
            <person name="Nutman T.B."/>
            <person name="Fink D.L."/>
            <person name="Russ C."/>
            <person name="Young S."/>
            <person name="Zeng Q."/>
            <person name="Gargeya S."/>
            <person name="Alvarado L."/>
            <person name="Berlin A."/>
            <person name="Chapman S.B."/>
            <person name="Chen Z."/>
            <person name="Freedman E."/>
            <person name="Gellesch M."/>
            <person name="Goldberg J."/>
            <person name="Griggs A."/>
            <person name="Gujja S."/>
            <person name="Heilman E.R."/>
            <person name="Heiman D."/>
            <person name="Howarth C."/>
            <person name="Mehta T."/>
            <person name="Neiman D."/>
            <person name="Pearson M."/>
            <person name="Roberts A."/>
            <person name="Saif S."/>
            <person name="Shea T."/>
            <person name="Shenoy N."/>
            <person name="Sisk P."/>
            <person name="Stolte C."/>
            <person name="Sykes S."/>
            <person name="White J."/>
            <person name="Yandava C."/>
            <person name="Haas B."/>
            <person name="Henn M.R."/>
            <person name="Nusbaum C."/>
            <person name="Birren B."/>
        </authorList>
    </citation>
    <scope>NUCLEOTIDE SEQUENCE [LARGE SCALE GENOMIC DNA]</scope>
</reference>
<keyword evidence="5" id="KW-0548">Nucleotidyltransferase</keyword>
<dbReference type="GO" id="GO:0000175">
    <property type="term" value="F:3'-5'-RNA exonuclease activity"/>
    <property type="evidence" value="ECO:0007669"/>
    <property type="project" value="TreeGrafter"/>
</dbReference>
<dbReference type="eggNOG" id="KOG3175">
    <property type="taxonomic scope" value="Eukaryota"/>
</dbReference>